<keyword evidence="2" id="KW-1185">Reference proteome</keyword>
<name>A0ACB9FP56_ARCLA</name>
<evidence type="ECO:0000313" key="1">
    <source>
        <dbReference type="EMBL" id="KAI3772882.1"/>
    </source>
</evidence>
<reference evidence="2" key="1">
    <citation type="journal article" date="2022" name="Mol. Ecol. Resour.">
        <title>The genomes of chicory, endive, great burdock and yacon provide insights into Asteraceae palaeo-polyploidization history and plant inulin production.</title>
        <authorList>
            <person name="Fan W."/>
            <person name="Wang S."/>
            <person name="Wang H."/>
            <person name="Wang A."/>
            <person name="Jiang F."/>
            <person name="Liu H."/>
            <person name="Zhao H."/>
            <person name="Xu D."/>
            <person name="Zhang Y."/>
        </authorList>
    </citation>
    <scope>NUCLEOTIDE SEQUENCE [LARGE SCALE GENOMIC DNA]</scope>
    <source>
        <strain evidence="2">cv. Niubang</strain>
    </source>
</reference>
<protein>
    <submittedName>
        <fullName evidence="1">Uncharacterized protein</fullName>
    </submittedName>
</protein>
<organism evidence="1 2">
    <name type="scientific">Arctium lappa</name>
    <name type="common">Greater burdock</name>
    <name type="synonym">Lappa major</name>
    <dbReference type="NCBI Taxonomy" id="4217"/>
    <lineage>
        <taxon>Eukaryota</taxon>
        <taxon>Viridiplantae</taxon>
        <taxon>Streptophyta</taxon>
        <taxon>Embryophyta</taxon>
        <taxon>Tracheophyta</taxon>
        <taxon>Spermatophyta</taxon>
        <taxon>Magnoliopsida</taxon>
        <taxon>eudicotyledons</taxon>
        <taxon>Gunneridae</taxon>
        <taxon>Pentapetalae</taxon>
        <taxon>asterids</taxon>
        <taxon>campanulids</taxon>
        <taxon>Asterales</taxon>
        <taxon>Asteraceae</taxon>
        <taxon>Carduoideae</taxon>
        <taxon>Cardueae</taxon>
        <taxon>Arctiinae</taxon>
        <taxon>Arctium</taxon>
    </lineage>
</organism>
<dbReference type="EMBL" id="CM042047">
    <property type="protein sequence ID" value="KAI3772882.1"/>
    <property type="molecule type" value="Genomic_DNA"/>
</dbReference>
<proteinExistence type="predicted"/>
<comment type="caution">
    <text evidence="1">The sequence shown here is derived from an EMBL/GenBank/DDBJ whole genome shotgun (WGS) entry which is preliminary data.</text>
</comment>
<accession>A0ACB9FP56</accession>
<gene>
    <name evidence="1" type="ORF">L6452_04076</name>
</gene>
<reference evidence="1 2" key="2">
    <citation type="journal article" date="2022" name="Mol. Ecol. Resour.">
        <title>The genomes of chicory, endive, great burdock and yacon provide insights into Asteraceae paleo-polyploidization history and plant inulin production.</title>
        <authorList>
            <person name="Fan W."/>
            <person name="Wang S."/>
            <person name="Wang H."/>
            <person name="Wang A."/>
            <person name="Jiang F."/>
            <person name="Liu H."/>
            <person name="Zhao H."/>
            <person name="Xu D."/>
            <person name="Zhang Y."/>
        </authorList>
    </citation>
    <scope>NUCLEOTIDE SEQUENCE [LARGE SCALE GENOMIC DNA]</scope>
    <source>
        <strain evidence="2">cv. Niubang</strain>
    </source>
</reference>
<evidence type="ECO:0000313" key="2">
    <source>
        <dbReference type="Proteomes" id="UP001055879"/>
    </source>
</evidence>
<dbReference type="Proteomes" id="UP001055879">
    <property type="component" value="Linkage Group LG01"/>
</dbReference>
<sequence length="122" mass="13664">MRIGFDVGYLLYGMVQSQFRILRVGNERKPLQGNGLSPNFHFRNAFKASSLLWSACTEIVIRSSLPSFVVLARWTLSSEGAISPIGLEKSYFTYLWNSDLKRSLDRTTGLPVSAARPLSKCC</sequence>